<dbReference type="InterPro" id="IPR003892">
    <property type="entry name" value="CUE"/>
</dbReference>
<feature type="region of interest" description="Disordered" evidence="1">
    <location>
        <begin position="520"/>
        <end position="611"/>
    </location>
</feature>
<evidence type="ECO:0000259" key="2">
    <source>
        <dbReference type="PROSITE" id="PS51140"/>
    </source>
</evidence>
<proteinExistence type="predicted"/>
<reference evidence="3" key="1">
    <citation type="submission" date="2022-07" db="EMBL/GenBank/DDBJ databases">
        <title>Genome Sequence of Physisporinus lineatus.</title>
        <authorList>
            <person name="Buettner E."/>
        </authorList>
    </citation>
    <scope>NUCLEOTIDE SEQUENCE</scope>
    <source>
        <strain evidence="3">VT162</strain>
    </source>
</reference>
<sequence length="611" mass="65310">MATENPSGLGSQPPTPPLGRSYTDQSKLNDPDSAVLPALATPHPPPSSHSPTTADNSSLIRQEQDGKPVESGNEAVPVEVREDQKAGNRDTLDTLSIPPLPDHHVDIPDESLKHPEDEMTQELLIHEHPTVPPTGPIVAAGQDNLMANPKVAELKGIFPDFDAIVLQSVLDSVNGNQERAIEILLGMNDPNFVPSPAAAVPEQYSERQSVDVDEQLARQIAMEEEQVHRDGQQVRNYAARQEWQRRDAARLQAQAFAHAQNQAQYQGVHASPNAPYSDQYYAQQGGQRRYTTTESKGDFVSDVADTISNIAESGRKTFVSLFGKAKARIDEYNARPAQRPQQYPQQGPYPNQPISPSSTSPPPRVNRYSKPPPPIQPPTVGAPLDRHAASEAYQAQYFGGPDSAAKLHGSGWEQAKASWTKGMTSPSNGAHDPIAAAASGPSLYAPNSSAPVDEKRLSTTSSNLRGYDVGNDLGYGASTQRTPSTGSTGANNLNGGSSGANAAPPATVQGFDVRELGYALPGEIPGTANPVRAQSPASQPRASIGDVPAPPRTSTGSPIDPTKIGLLPKRAVSLLPPKSASPTTQSRKPADDSSDDDELEYLENPFEDERR</sequence>
<protein>
    <recommendedName>
        <fullName evidence="2">CUE domain-containing protein</fullName>
    </recommendedName>
</protein>
<dbReference type="CDD" id="cd14279">
    <property type="entry name" value="CUE"/>
    <property type="match status" value="1"/>
</dbReference>
<feature type="compositionally biased region" description="Low complexity" evidence="1">
    <location>
        <begin position="484"/>
        <end position="503"/>
    </location>
</feature>
<dbReference type="EMBL" id="JANAWD010000015">
    <property type="protein sequence ID" value="KAJ3491247.1"/>
    <property type="molecule type" value="Genomic_DNA"/>
</dbReference>
<keyword evidence="4" id="KW-1185">Reference proteome</keyword>
<dbReference type="Pfam" id="PF02845">
    <property type="entry name" value="CUE"/>
    <property type="match status" value="1"/>
</dbReference>
<dbReference type="AlphaFoldDB" id="A0AAD5VDK4"/>
<gene>
    <name evidence="3" type="ORF">NLI96_g850</name>
</gene>
<feature type="compositionally biased region" description="Low complexity" evidence="1">
    <location>
        <begin position="335"/>
        <end position="358"/>
    </location>
</feature>
<dbReference type="GO" id="GO:0005737">
    <property type="term" value="C:cytoplasm"/>
    <property type="evidence" value="ECO:0007669"/>
    <property type="project" value="TreeGrafter"/>
</dbReference>
<feature type="region of interest" description="Disordered" evidence="1">
    <location>
        <begin position="417"/>
        <end position="506"/>
    </location>
</feature>
<feature type="compositionally biased region" description="Acidic residues" evidence="1">
    <location>
        <begin position="592"/>
        <end position="601"/>
    </location>
</feature>
<dbReference type="GO" id="GO:0031624">
    <property type="term" value="F:ubiquitin conjugating enzyme binding"/>
    <property type="evidence" value="ECO:0007669"/>
    <property type="project" value="TreeGrafter"/>
</dbReference>
<dbReference type="GO" id="GO:0006511">
    <property type="term" value="P:ubiquitin-dependent protein catabolic process"/>
    <property type="evidence" value="ECO:0007669"/>
    <property type="project" value="TreeGrafter"/>
</dbReference>
<feature type="region of interest" description="Disordered" evidence="1">
    <location>
        <begin position="1"/>
        <end position="108"/>
    </location>
</feature>
<comment type="caution">
    <text evidence="3">The sequence shown here is derived from an EMBL/GenBank/DDBJ whole genome shotgun (WGS) entry which is preliminary data.</text>
</comment>
<dbReference type="PANTHER" id="PTHR16461:SF5">
    <property type="entry name" value="TOLL-INTERACTING PROTEIN"/>
    <property type="match status" value="1"/>
</dbReference>
<dbReference type="SUPFAM" id="SSF46934">
    <property type="entry name" value="UBA-like"/>
    <property type="match status" value="1"/>
</dbReference>
<dbReference type="PROSITE" id="PS51140">
    <property type="entry name" value="CUE"/>
    <property type="match status" value="1"/>
</dbReference>
<accession>A0AAD5VDK4</accession>
<evidence type="ECO:0000313" key="3">
    <source>
        <dbReference type="EMBL" id="KAJ3491247.1"/>
    </source>
</evidence>
<feature type="compositionally biased region" description="Polar residues" evidence="1">
    <location>
        <begin position="1"/>
        <end position="12"/>
    </location>
</feature>
<feature type="domain" description="CUE" evidence="2">
    <location>
        <begin position="146"/>
        <end position="189"/>
    </location>
</feature>
<feature type="region of interest" description="Disordered" evidence="1">
    <location>
        <begin position="335"/>
        <end position="383"/>
    </location>
</feature>
<dbReference type="Proteomes" id="UP001212997">
    <property type="component" value="Unassembled WGS sequence"/>
</dbReference>
<feature type="compositionally biased region" description="Basic and acidic residues" evidence="1">
    <location>
        <begin position="79"/>
        <end position="92"/>
    </location>
</feature>
<dbReference type="Gene3D" id="1.10.8.10">
    <property type="entry name" value="DNA helicase RuvA subunit, C-terminal domain"/>
    <property type="match status" value="1"/>
</dbReference>
<dbReference type="InterPro" id="IPR009060">
    <property type="entry name" value="UBA-like_sf"/>
</dbReference>
<evidence type="ECO:0000313" key="4">
    <source>
        <dbReference type="Proteomes" id="UP001212997"/>
    </source>
</evidence>
<feature type="compositionally biased region" description="Pro residues" evidence="1">
    <location>
        <begin position="359"/>
        <end position="377"/>
    </location>
</feature>
<name>A0AAD5VDK4_9APHY</name>
<organism evidence="3 4">
    <name type="scientific">Meripilus lineatus</name>
    <dbReference type="NCBI Taxonomy" id="2056292"/>
    <lineage>
        <taxon>Eukaryota</taxon>
        <taxon>Fungi</taxon>
        <taxon>Dikarya</taxon>
        <taxon>Basidiomycota</taxon>
        <taxon>Agaricomycotina</taxon>
        <taxon>Agaricomycetes</taxon>
        <taxon>Polyporales</taxon>
        <taxon>Meripilaceae</taxon>
        <taxon>Meripilus</taxon>
    </lineage>
</organism>
<dbReference type="PANTHER" id="PTHR16461">
    <property type="entry name" value="TOLL-INTERACTING PROTEIN"/>
    <property type="match status" value="1"/>
</dbReference>
<evidence type="ECO:0000256" key="1">
    <source>
        <dbReference type="SAM" id="MobiDB-lite"/>
    </source>
</evidence>
<dbReference type="GO" id="GO:0043130">
    <property type="term" value="F:ubiquitin binding"/>
    <property type="evidence" value="ECO:0007669"/>
    <property type="project" value="InterPro"/>
</dbReference>